<evidence type="ECO:0000259" key="1">
    <source>
        <dbReference type="Pfam" id="PF20815"/>
    </source>
</evidence>
<name>A0ABW2NC22_9ACTN</name>
<evidence type="ECO:0000313" key="2">
    <source>
        <dbReference type="EMBL" id="MFC7362481.1"/>
    </source>
</evidence>
<accession>A0ABW2NC22</accession>
<dbReference type="EMBL" id="JBHTCH010000025">
    <property type="protein sequence ID" value="MFC7362481.1"/>
    <property type="molecule type" value="Genomic_DNA"/>
</dbReference>
<dbReference type="InterPro" id="IPR049311">
    <property type="entry name" value="GIY_YIG_cat"/>
</dbReference>
<organism evidence="2 3">
    <name type="scientific">Nocardioides astragali</name>
    <dbReference type="NCBI Taxonomy" id="1776736"/>
    <lineage>
        <taxon>Bacteria</taxon>
        <taxon>Bacillati</taxon>
        <taxon>Actinomycetota</taxon>
        <taxon>Actinomycetes</taxon>
        <taxon>Propionibacteriales</taxon>
        <taxon>Nocardioidaceae</taxon>
        <taxon>Nocardioides</taxon>
    </lineage>
</organism>
<comment type="caution">
    <text evidence="2">The sequence shown here is derived from an EMBL/GenBank/DDBJ whole genome shotgun (WGS) entry which is preliminary data.</text>
</comment>
<reference evidence="3" key="1">
    <citation type="journal article" date="2019" name="Int. J. Syst. Evol. Microbiol.">
        <title>The Global Catalogue of Microorganisms (GCM) 10K type strain sequencing project: providing services to taxonomists for standard genome sequencing and annotation.</title>
        <authorList>
            <consortium name="The Broad Institute Genomics Platform"/>
            <consortium name="The Broad Institute Genome Sequencing Center for Infectious Disease"/>
            <person name="Wu L."/>
            <person name="Ma J."/>
        </authorList>
    </citation>
    <scope>NUCLEOTIDE SEQUENCE [LARGE SCALE GENOMIC DNA]</scope>
    <source>
        <strain evidence="3">FCH27</strain>
    </source>
</reference>
<feature type="domain" description="GIY-YIG catalytic" evidence="1">
    <location>
        <begin position="19"/>
        <end position="170"/>
    </location>
</feature>
<keyword evidence="3" id="KW-1185">Reference proteome</keyword>
<dbReference type="RefSeq" id="WP_379186137.1">
    <property type="nucleotide sequence ID" value="NZ_JBHTCH010000025.1"/>
</dbReference>
<dbReference type="Pfam" id="PF20815">
    <property type="entry name" value="GIY_YIG_2"/>
    <property type="match status" value="1"/>
</dbReference>
<gene>
    <name evidence="2" type="ORF">ACFQO6_19585</name>
</gene>
<protein>
    <submittedName>
        <fullName evidence="2">GIY-YIG nuclease family protein</fullName>
    </submittedName>
</protein>
<evidence type="ECO:0000313" key="3">
    <source>
        <dbReference type="Proteomes" id="UP001596524"/>
    </source>
</evidence>
<proteinExistence type="predicted"/>
<sequence>MWTRGEVLTRPSPVPAEPGVYAWYFDEPPPGVPLQGCHTTNDGVLLYVGISPKAPSQNGVRPSRQSIRNRIRYHYRGNAAGSTLRLTLGSLLADEIGIALRRVGSGQRLTFADGEATLSEWMGRHARVCWVTTPTPWLLETRLIESLILPLNLDQNARSPFRQELSFRRAEQRARARALPVLPR</sequence>
<dbReference type="Proteomes" id="UP001596524">
    <property type="component" value="Unassembled WGS sequence"/>
</dbReference>